<evidence type="ECO:0000256" key="2">
    <source>
        <dbReference type="ARBA" id="ARBA00006464"/>
    </source>
</evidence>
<feature type="transmembrane region" description="Helical" evidence="7">
    <location>
        <begin position="58"/>
        <end position="76"/>
    </location>
</feature>
<dbReference type="NCBIfam" id="TIGR03025">
    <property type="entry name" value="EPS_sugtrans"/>
    <property type="match status" value="1"/>
</dbReference>
<keyword evidence="6 7" id="KW-0472">Membrane</keyword>
<keyword evidence="4 7" id="KW-0812">Transmembrane</keyword>
<comment type="similarity">
    <text evidence="2">Belongs to the bacterial sugar transferase family.</text>
</comment>
<keyword evidence="3 9" id="KW-0808">Transferase</keyword>
<sequence>MLFAPRTRSEGTLTTDWSKQHRRLLGFVDAGAILWAMSGALVLRFGTPGAWERTQTEGPSYVIVTLILAGVWWFCLGFWRSREASVLGYGTDEFKRVLSASFWLFGFVATFSYIFQLEIARGYIILALPAGALSLMVARVLVRSHLRGQRQAGRSSSSVLLIGGLRNVEHLAKALRSQPMAGYRPVATYLPGTSEGTATAPDVGLPNMGHEPSVSAIVAAVRQARPDVVALSSGVPLPPQVIRELGWALTDMQVKMIMAPALTDVAGPRIHTQPVAGLPLIHVSTPNLGLGQRLMKRGFDLLGAACLVLVLSPILIAISLVVKADSPGAVLFKQERVGASGSPFRMYKFRSMVSDAEDRLEALRARSEGNGVMFKLKADPRITRVGHFLRRYSLDELPQLFNVLNGTMSLVGPRPPLPSEVALYQSHVHRRLMVRPGLTGLWQVSGRSLLSWDDTVRLDLYYVENWSIAGDLAILLKTFRAVVSRHGAF</sequence>
<feature type="transmembrane region" description="Helical" evidence="7">
    <location>
        <begin position="301"/>
        <end position="322"/>
    </location>
</feature>
<gene>
    <name evidence="9" type="ORF">KG104_05190</name>
</gene>
<accession>A0A975XLT8</accession>
<evidence type="ECO:0000256" key="3">
    <source>
        <dbReference type="ARBA" id="ARBA00022679"/>
    </source>
</evidence>
<evidence type="ECO:0000313" key="10">
    <source>
        <dbReference type="Proteomes" id="UP000680588"/>
    </source>
</evidence>
<dbReference type="InterPro" id="IPR003362">
    <property type="entry name" value="Bact_transf"/>
</dbReference>
<feature type="domain" description="Bacterial sugar transferase" evidence="8">
    <location>
        <begin position="296"/>
        <end position="483"/>
    </location>
</feature>
<dbReference type="Pfam" id="PF02397">
    <property type="entry name" value="Bac_transf"/>
    <property type="match status" value="1"/>
</dbReference>
<reference evidence="9" key="1">
    <citation type="submission" date="2021-06" db="EMBL/GenBank/DDBJ databases">
        <title>Novel species in genus Arthrobacter.</title>
        <authorList>
            <person name="Zhang G."/>
        </authorList>
    </citation>
    <scope>NUCLEOTIDE SEQUENCE</scope>
    <source>
        <strain evidence="9">Zg-ZUI122</strain>
    </source>
</reference>
<evidence type="ECO:0000256" key="5">
    <source>
        <dbReference type="ARBA" id="ARBA00022989"/>
    </source>
</evidence>
<proteinExistence type="inferred from homology"/>
<keyword evidence="10" id="KW-1185">Reference proteome</keyword>
<feature type="transmembrane region" description="Helical" evidence="7">
    <location>
        <begin position="122"/>
        <end position="142"/>
    </location>
</feature>
<evidence type="ECO:0000259" key="8">
    <source>
        <dbReference type="Pfam" id="PF02397"/>
    </source>
</evidence>
<keyword evidence="5 7" id="KW-1133">Transmembrane helix</keyword>
<dbReference type="PANTHER" id="PTHR30576:SF10">
    <property type="entry name" value="SLL5057 PROTEIN"/>
    <property type="match status" value="1"/>
</dbReference>
<evidence type="ECO:0000256" key="6">
    <source>
        <dbReference type="ARBA" id="ARBA00023136"/>
    </source>
</evidence>
<feature type="transmembrane region" description="Helical" evidence="7">
    <location>
        <begin position="97"/>
        <end position="116"/>
    </location>
</feature>
<protein>
    <submittedName>
        <fullName evidence="9">Sugar transferase</fullName>
    </submittedName>
</protein>
<evidence type="ECO:0000313" key="9">
    <source>
        <dbReference type="EMBL" id="QWQ37163.1"/>
    </source>
</evidence>
<dbReference type="GO" id="GO:0016780">
    <property type="term" value="F:phosphotransferase activity, for other substituted phosphate groups"/>
    <property type="evidence" value="ECO:0007669"/>
    <property type="project" value="TreeGrafter"/>
</dbReference>
<dbReference type="KEGG" id="asun:KG104_05190"/>
<feature type="transmembrane region" description="Helical" evidence="7">
    <location>
        <begin position="24"/>
        <end position="46"/>
    </location>
</feature>
<name>A0A975XLT8_9MICC</name>
<evidence type="ECO:0000256" key="7">
    <source>
        <dbReference type="SAM" id="Phobius"/>
    </source>
</evidence>
<dbReference type="RefSeq" id="WP_207347471.1">
    <property type="nucleotide sequence ID" value="NZ_CP076456.1"/>
</dbReference>
<comment type="subcellular location">
    <subcellularLocation>
        <location evidence="1">Membrane</location>
        <topology evidence="1">Multi-pass membrane protein</topology>
    </subcellularLocation>
</comment>
<evidence type="ECO:0000256" key="1">
    <source>
        <dbReference type="ARBA" id="ARBA00004141"/>
    </source>
</evidence>
<dbReference type="Proteomes" id="UP000680588">
    <property type="component" value="Chromosome"/>
</dbReference>
<dbReference type="AlphaFoldDB" id="A0A975XLT8"/>
<dbReference type="EMBL" id="CP076456">
    <property type="protein sequence ID" value="QWQ37163.1"/>
    <property type="molecule type" value="Genomic_DNA"/>
</dbReference>
<dbReference type="GO" id="GO:0016020">
    <property type="term" value="C:membrane"/>
    <property type="evidence" value="ECO:0007669"/>
    <property type="project" value="UniProtKB-SubCell"/>
</dbReference>
<dbReference type="Pfam" id="PF13727">
    <property type="entry name" value="CoA_binding_3"/>
    <property type="match status" value="1"/>
</dbReference>
<evidence type="ECO:0000256" key="4">
    <source>
        <dbReference type="ARBA" id="ARBA00022692"/>
    </source>
</evidence>
<dbReference type="PANTHER" id="PTHR30576">
    <property type="entry name" value="COLANIC BIOSYNTHESIS UDP-GLUCOSE LIPID CARRIER TRANSFERASE"/>
    <property type="match status" value="1"/>
</dbReference>
<organism evidence="9 10">
    <name type="scientific">Arthrobacter sunyaminii</name>
    <dbReference type="NCBI Taxonomy" id="2816859"/>
    <lineage>
        <taxon>Bacteria</taxon>
        <taxon>Bacillati</taxon>
        <taxon>Actinomycetota</taxon>
        <taxon>Actinomycetes</taxon>
        <taxon>Micrococcales</taxon>
        <taxon>Micrococcaceae</taxon>
        <taxon>Arthrobacter</taxon>
    </lineage>
</organism>
<dbReference type="InterPro" id="IPR017475">
    <property type="entry name" value="EPS_sugar_tfrase"/>
</dbReference>